<protein>
    <submittedName>
        <fullName evidence="4">Alpha/beta hydrolase</fullName>
    </submittedName>
</protein>
<name>A0A385SS58_9BACT</name>
<dbReference type="GO" id="GO:0016020">
    <property type="term" value="C:membrane"/>
    <property type="evidence" value="ECO:0007669"/>
    <property type="project" value="TreeGrafter"/>
</dbReference>
<dbReference type="InterPro" id="IPR050266">
    <property type="entry name" value="AB_hydrolase_sf"/>
</dbReference>
<dbReference type="GO" id="GO:0006508">
    <property type="term" value="P:proteolysis"/>
    <property type="evidence" value="ECO:0007669"/>
    <property type="project" value="InterPro"/>
</dbReference>
<dbReference type="InterPro" id="IPR002410">
    <property type="entry name" value="Peptidase_S33"/>
</dbReference>
<evidence type="ECO:0000259" key="3">
    <source>
        <dbReference type="Pfam" id="PF00561"/>
    </source>
</evidence>
<dbReference type="InterPro" id="IPR000073">
    <property type="entry name" value="AB_hydrolase_1"/>
</dbReference>
<keyword evidence="2 4" id="KW-0378">Hydrolase</keyword>
<dbReference type="KEGG" id="chk:D4L85_25465"/>
<dbReference type="SUPFAM" id="SSF53474">
    <property type="entry name" value="alpha/beta-Hydrolases"/>
    <property type="match status" value="1"/>
</dbReference>
<comment type="similarity">
    <text evidence="1">Belongs to the peptidase S33 family.</text>
</comment>
<evidence type="ECO:0000313" key="5">
    <source>
        <dbReference type="Proteomes" id="UP000266183"/>
    </source>
</evidence>
<dbReference type="Pfam" id="PF00561">
    <property type="entry name" value="Abhydrolase_1"/>
    <property type="match status" value="1"/>
</dbReference>
<proteinExistence type="inferred from homology"/>
<dbReference type="Gene3D" id="3.40.50.1820">
    <property type="entry name" value="alpha/beta hydrolase"/>
    <property type="match status" value="1"/>
</dbReference>
<gene>
    <name evidence="4" type="ORF">D4L85_25465</name>
</gene>
<dbReference type="AlphaFoldDB" id="A0A385SS58"/>
<keyword evidence="5" id="KW-1185">Reference proteome</keyword>
<accession>A0A385SS58</accession>
<organism evidence="4 5">
    <name type="scientific">Chryseolinea soli</name>
    <dbReference type="NCBI Taxonomy" id="2321403"/>
    <lineage>
        <taxon>Bacteria</taxon>
        <taxon>Pseudomonadati</taxon>
        <taxon>Bacteroidota</taxon>
        <taxon>Cytophagia</taxon>
        <taxon>Cytophagales</taxon>
        <taxon>Fulvivirgaceae</taxon>
        <taxon>Chryseolinea</taxon>
    </lineage>
</organism>
<sequence>MLDGGALEKQRFVWQVLCLKVSQNETLMKSIGKFILPLVLGLYTISSQSQSHQDALNKTGTLQPLPALQDWFLSTGNWQDDPQLYVREFGTGKDTVIMLHGGWGGEHSELLDAVNELSHQYHFIFYDQRGSLRSPFPDSLITFNQHIADLELLRKELKINKLHIVAHSMGAVLACAYASQYSQHIKKLTLLAPAPLKNPLPEADKELQRKENSAQQAFMERPEVMQEMNKYNLNRTTPELSSLEATSKFRIQFAKRMLYDVSKWPLLMGGRALFKGQVFELTARTYPSSGWDYFQQFKRQAYPVSIIMGDHDFLDFGNHLTKKWVSEVPRIKLTTIENAGHLIWIDQPKAFSKELQQHLQL</sequence>
<evidence type="ECO:0000256" key="1">
    <source>
        <dbReference type="ARBA" id="ARBA00010088"/>
    </source>
</evidence>
<dbReference type="InterPro" id="IPR029058">
    <property type="entry name" value="AB_hydrolase_fold"/>
</dbReference>
<dbReference type="PRINTS" id="PR00793">
    <property type="entry name" value="PROAMNOPTASE"/>
</dbReference>
<dbReference type="EMBL" id="CP032382">
    <property type="protein sequence ID" value="AYB33722.1"/>
    <property type="molecule type" value="Genomic_DNA"/>
</dbReference>
<feature type="domain" description="AB hydrolase-1" evidence="3">
    <location>
        <begin position="95"/>
        <end position="346"/>
    </location>
</feature>
<dbReference type="PANTHER" id="PTHR43798:SF31">
    <property type="entry name" value="AB HYDROLASE SUPERFAMILY PROTEIN YCLE"/>
    <property type="match status" value="1"/>
</dbReference>
<evidence type="ECO:0000256" key="2">
    <source>
        <dbReference type="ARBA" id="ARBA00022801"/>
    </source>
</evidence>
<dbReference type="Proteomes" id="UP000266183">
    <property type="component" value="Chromosome"/>
</dbReference>
<dbReference type="GO" id="GO:0008233">
    <property type="term" value="F:peptidase activity"/>
    <property type="evidence" value="ECO:0007669"/>
    <property type="project" value="InterPro"/>
</dbReference>
<reference evidence="5" key="1">
    <citation type="submission" date="2018-09" db="EMBL/GenBank/DDBJ databases">
        <title>Chryseolinea sp. KIS68-18 isolated from soil.</title>
        <authorList>
            <person name="Weon H.-Y."/>
            <person name="Kwon S.-W."/>
            <person name="Lee S.A."/>
        </authorList>
    </citation>
    <scope>NUCLEOTIDE SEQUENCE [LARGE SCALE GENOMIC DNA]</scope>
    <source>
        <strain evidence="5">KIS68-18</strain>
    </source>
</reference>
<dbReference type="PANTHER" id="PTHR43798">
    <property type="entry name" value="MONOACYLGLYCEROL LIPASE"/>
    <property type="match status" value="1"/>
</dbReference>
<evidence type="ECO:0000313" key="4">
    <source>
        <dbReference type="EMBL" id="AYB33722.1"/>
    </source>
</evidence>